<feature type="compositionally biased region" description="Low complexity" evidence="1">
    <location>
        <begin position="167"/>
        <end position="177"/>
    </location>
</feature>
<keyword evidence="3" id="KW-1185">Reference proteome</keyword>
<dbReference type="HOGENOM" id="CLU_1517044_0_0_7"/>
<dbReference type="Proteomes" id="UP000001351">
    <property type="component" value="Chromosome"/>
</dbReference>
<accession>E3FHZ9</accession>
<sequence length="177" mass="18312">MPGLNAQAQREGRIMSDRFGRVAVAVAMLMSQAGCYHTSIVTDRTPESRSYSDRQWFTIAGLVPLSSPAGRECRDGLARAESEMSGADWLINIGLGVVGAVAGAAICRDESNSRQTSCATSGAAVMSFLLGSRTVEYSCARGSGEDSAPQGYAPSSPQSSAPPPVAAPQSEPAPSSP</sequence>
<proteinExistence type="predicted"/>
<feature type="compositionally biased region" description="Low complexity" evidence="1">
    <location>
        <begin position="147"/>
        <end position="159"/>
    </location>
</feature>
<reference evidence="2 3" key="1">
    <citation type="journal article" date="2011" name="Mol. Biol. Evol.">
        <title>Comparative genomic analysis of fruiting body formation in Myxococcales.</title>
        <authorList>
            <person name="Huntley S."/>
            <person name="Hamann N."/>
            <person name="Wegener-Feldbrugge S."/>
            <person name="Treuner-Lange A."/>
            <person name="Kube M."/>
            <person name="Reinhardt R."/>
            <person name="Klages S."/>
            <person name="Muller R."/>
            <person name="Ronning C.M."/>
            <person name="Nierman W.C."/>
            <person name="Sogaard-Andersen L."/>
        </authorList>
    </citation>
    <scope>NUCLEOTIDE SEQUENCE [LARGE SCALE GENOMIC DNA]</scope>
    <source>
        <strain evidence="2 3">DW4/3-1</strain>
    </source>
</reference>
<dbReference type="KEGG" id="sur:STAUR_3817"/>
<evidence type="ECO:0000256" key="1">
    <source>
        <dbReference type="SAM" id="MobiDB-lite"/>
    </source>
</evidence>
<dbReference type="EMBL" id="CP002271">
    <property type="protein sequence ID" value="ADO71605.1"/>
    <property type="molecule type" value="Genomic_DNA"/>
</dbReference>
<organism evidence="2 3">
    <name type="scientific">Stigmatella aurantiaca (strain DW4/3-1)</name>
    <dbReference type="NCBI Taxonomy" id="378806"/>
    <lineage>
        <taxon>Bacteria</taxon>
        <taxon>Pseudomonadati</taxon>
        <taxon>Myxococcota</taxon>
        <taxon>Myxococcia</taxon>
        <taxon>Myxococcales</taxon>
        <taxon>Cystobacterineae</taxon>
        <taxon>Archangiaceae</taxon>
        <taxon>Stigmatella</taxon>
    </lineage>
</organism>
<dbReference type="AlphaFoldDB" id="E3FHZ9"/>
<gene>
    <name evidence="2" type="ordered locus">STAUR_3817</name>
</gene>
<evidence type="ECO:0000313" key="3">
    <source>
        <dbReference type="Proteomes" id="UP000001351"/>
    </source>
</evidence>
<feature type="region of interest" description="Disordered" evidence="1">
    <location>
        <begin position="139"/>
        <end position="177"/>
    </location>
</feature>
<evidence type="ECO:0000313" key="2">
    <source>
        <dbReference type="EMBL" id="ADO71605.1"/>
    </source>
</evidence>
<protein>
    <submittedName>
        <fullName evidence="2">Uncharacterized protein</fullName>
    </submittedName>
</protein>
<dbReference type="STRING" id="378806.STAUR_3817"/>
<name>E3FHZ9_STIAD</name>